<dbReference type="Gene3D" id="1.10.3720.10">
    <property type="entry name" value="MetI-like"/>
    <property type="match status" value="1"/>
</dbReference>
<evidence type="ECO:0000256" key="1">
    <source>
        <dbReference type="ARBA" id="ARBA00004651"/>
    </source>
</evidence>
<dbReference type="AlphaFoldDB" id="F8F422"/>
<keyword evidence="6 7" id="KW-0472">Membrane</keyword>
<dbReference type="PROSITE" id="PS50928">
    <property type="entry name" value="ABC_TM1"/>
    <property type="match status" value="1"/>
</dbReference>
<evidence type="ECO:0000256" key="4">
    <source>
        <dbReference type="ARBA" id="ARBA00022692"/>
    </source>
</evidence>
<dbReference type="SUPFAM" id="SSF160964">
    <property type="entry name" value="MalF N-terminal region-like"/>
    <property type="match status" value="1"/>
</dbReference>
<dbReference type="eggNOG" id="COG1175">
    <property type="taxonomic scope" value="Bacteria"/>
</dbReference>
<dbReference type="EMBL" id="CP002868">
    <property type="protein sequence ID" value="AEJ20041.1"/>
    <property type="molecule type" value="Genomic_DNA"/>
</dbReference>
<dbReference type="InterPro" id="IPR051393">
    <property type="entry name" value="ABC_transporter_permease"/>
</dbReference>
<dbReference type="RefSeq" id="WP_013969332.1">
    <property type="nucleotide sequence ID" value="NC_015732.1"/>
</dbReference>
<dbReference type="HOGENOM" id="CLU_016047_0_2_12"/>
<protein>
    <submittedName>
        <fullName evidence="9">ABC-type transporter, integral membrane subunit</fullName>
    </submittedName>
</protein>
<dbReference type="GO" id="GO:0005886">
    <property type="term" value="C:plasma membrane"/>
    <property type="evidence" value="ECO:0007669"/>
    <property type="project" value="UniProtKB-SubCell"/>
</dbReference>
<evidence type="ECO:0000256" key="3">
    <source>
        <dbReference type="ARBA" id="ARBA00022475"/>
    </source>
</evidence>
<dbReference type="KEGG" id="scd:Spica_1908"/>
<evidence type="ECO:0000256" key="7">
    <source>
        <dbReference type="RuleBase" id="RU363032"/>
    </source>
</evidence>
<dbReference type="GO" id="GO:0055085">
    <property type="term" value="P:transmembrane transport"/>
    <property type="evidence" value="ECO:0007669"/>
    <property type="project" value="InterPro"/>
</dbReference>
<dbReference type="InterPro" id="IPR035906">
    <property type="entry name" value="MetI-like_sf"/>
</dbReference>
<dbReference type="SUPFAM" id="SSF161098">
    <property type="entry name" value="MetI-like"/>
    <property type="match status" value="1"/>
</dbReference>
<evidence type="ECO:0000256" key="5">
    <source>
        <dbReference type="ARBA" id="ARBA00022989"/>
    </source>
</evidence>
<keyword evidence="4 7" id="KW-0812">Transmembrane</keyword>
<feature type="domain" description="ABC transmembrane type-1" evidence="8">
    <location>
        <begin position="69"/>
        <end position="288"/>
    </location>
</feature>
<dbReference type="InterPro" id="IPR000515">
    <property type="entry name" value="MetI-like"/>
</dbReference>
<reference evidence="10" key="1">
    <citation type="journal article" date="2013" name="Stand. Genomic Sci.">
        <title>Genome sequence of the thermophilic fresh-water bacterium Spirochaeta caldaria type strain (H1(T)), reclassification of Spirochaeta caldaria, Spirochaeta stenostrepta, and Spirochaeta zuelzerae in the genus Treponema as Treponema caldaria comb. nov., Treponema stenostrepta comb. nov., and Treponema zuelzerae comb. nov., and emendation of the genus Treponema.</title>
        <authorList>
            <person name="Abt B."/>
            <person name="Goker M."/>
            <person name="Scheuner C."/>
            <person name="Han C."/>
            <person name="Lu M."/>
            <person name="Misra M."/>
            <person name="Lapidus A."/>
            <person name="Nolan M."/>
            <person name="Lucas S."/>
            <person name="Hammon N."/>
            <person name="Deshpande S."/>
            <person name="Cheng J.F."/>
            <person name="Tapia R."/>
            <person name="Goodwin L.A."/>
            <person name="Pitluck S."/>
            <person name="Liolios K."/>
            <person name="Pagani I."/>
            <person name="Ivanova N."/>
            <person name="Mavromatis K."/>
            <person name="Mikhailova N."/>
            <person name="Huntemann M."/>
            <person name="Pati A."/>
            <person name="Chen A."/>
            <person name="Palaniappan K."/>
            <person name="Land M."/>
            <person name="Hauser L."/>
            <person name="Jeffries C.D."/>
            <person name="Rohde M."/>
            <person name="Spring S."/>
            <person name="Gronow S."/>
            <person name="Detter J.C."/>
            <person name="Bristow J."/>
            <person name="Eisen J.A."/>
            <person name="Markowitz V."/>
            <person name="Hugenholtz P."/>
            <person name="Kyrpides N.C."/>
            <person name="Woyke T."/>
            <person name="Klenk H.P."/>
        </authorList>
    </citation>
    <scope>NUCLEOTIDE SEQUENCE</scope>
    <source>
        <strain evidence="10">ATCC 51460 / DSM 7334 / H1</strain>
    </source>
</reference>
<dbReference type="CDD" id="cd06261">
    <property type="entry name" value="TM_PBP2"/>
    <property type="match status" value="1"/>
</dbReference>
<gene>
    <name evidence="9" type="ordered locus">Spica_1908</name>
</gene>
<dbReference type="OrthoDB" id="9787541at2"/>
<name>F8F422_GRAC1</name>
<evidence type="ECO:0000256" key="6">
    <source>
        <dbReference type="ARBA" id="ARBA00023136"/>
    </source>
</evidence>
<proteinExistence type="inferred from homology"/>
<feature type="transmembrane region" description="Helical" evidence="7">
    <location>
        <begin position="269"/>
        <end position="292"/>
    </location>
</feature>
<keyword evidence="3" id="KW-1003">Cell membrane</keyword>
<dbReference type="PANTHER" id="PTHR30193">
    <property type="entry name" value="ABC TRANSPORTER PERMEASE PROTEIN"/>
    <property type="match status" value="1"/>
</dbReference>
<feature type="transmembrane region" description="Helical" evidence="7">
    <location>
        <begin position="200"/>
        <end position="220"/>
    </location>
</feature>
<sequence length="301" mass="33826">MSQSSRRNIRNGLIFVSPWILGFIVFQIYPIVYSLWLSFTRYSGFGKPIIIGFQNFHHLFKDPLFWKSAYNTLYYTILAVPIGVVVAIVLALAMNQKIKEVAIYRAILYIPSILPIFALSFVWVVFSNPRFGLLNLIGQKIGLPIIDWIGDARWNKLSLVLLAQLGAGGPALIFLAGIRAIPSELFDSAQIDGANVFQRFFNITLPLITPIILYDIILGLSHGLQIFTQAYIITGGGSSGSNTAGPDNSLLFYVFYVYKSAFQYTQMGYASALVWIFFIISMGIALMVFRWAKAWVNYDVE</sequence>
<evidence type="ECO:0000259" key="8">
    <source>
        <dbReference type="PROSITE" id="PS50928"/>
    </source>
</evidence>
<feature type="transmembrane region" description="Helical" evidence="7">
    <location>
        <begin position="12"/>
        <end position="36"/>
    </location>
</feature>
<keyword evidence="5 7" id="KW-1133">Transmembrane helix</keyword>
<evidence type="ECO:0000313" key="10">
    <source>
        <dbReference type="Proteomes" id="UP000000503"/>
    </source>
</evidence>
<dbReference type="STRING" id="744872.Spica_1908"/>
<evidence type="ECO:0000256" key="2">
    <source>
        <dbReference type="ARBA" id="ARBA00022448"/>
    </source>
</evidence>
<comment type="similarity">
    <text evidence="7">Belongs to the binding-protein-dependent transport system permease family.</text>
</comment>
<dbReference type="Proteomes" id="UP000000503">
    <property type="component" value="Chromosome"/>
</dbReference>
<dbReference type="PANTHER" id="PTHR30193:SF1">
    <property type="entry name" value="ABC TRANSPORTER PERMEASE PROTEIN YESP-RELATED"/>
    <property type="match status" value="1"/>
</dbReference>
<organism evidence="9 10">
    <name type="scientific">Gracilinema caldarium (strain ATCC 51460 / DSM 7334 / H1)</name>
    <name type="common">Treponema caldarium</name>
    <dbReference type="NCBI Taxonomy" id="744872"/>
    <lineage>
        <taxon>Bacteria</taxon>
        <taxon>Pseudomonadati</taxon>
        <taxon>Spirochaetota</taxon>
        <taxon>Spirochaetia</taxon>
        <taxon>Spirochaetales</taxon>
        <taxon>Breznakiellaceae</taxon>
        <taxon>Gracilinema</taxon>
    </lineage>
</organism>
<accession>F8F422</accession>
<comment type="subcellular location">
    <subcellularLocation>
        <location evidence="1 7">Cell membrane</location>
        <topology evidence="1 7">Multi-pass membrane protein</topology>
    </subcellularLocation>
</comment>
<dbReference type="Pfam" id="PF00528">
    <property type="entry name" value="BPD_transp_1"/>
    <property type="match status" value="1"/>
</dbReference>
<feature type="transmembrane region" description="Helical" evidence="7">
    <location>
        <begin position="106"/>
        <end position="126"/>
    </location>
</feature>
<keyword evidence="10" id="KW-1185">Reference proteome</keyword>
<feature type="transmembrane region" description="Helical" evidence="7">
    <location>
        <begin position="73"/>
        <end position="94"/>
    </location>
</feature>
<evidence type="ECO:0000313" key="9">
    <source>
        <dbReference type="EMBL" id="AEJ20041.1"/>
    </source>
</evidence>
<feature type="transmembrane region" description="Helical" evidence="7">
    <location>
        <begin position="157"/>
        <end position="180"/>
    </location>
</feature>
<keyword evidence="2 7" id="KW-0813">Transport</keyword>